<proteinExistence type="predicted"/>
<comment type="caution">
    <text evidence="1">The sequence shown here is derived from an EMBL/GenBank/DDBJ whole genome shotgun (WGS) entry which is preliminary data.</text>
</comment>
<organism evidence="1 2">
    <name type="scientific">Oryza meyeriana var. granulata</name>
    <dbReference type="NCBI Taxonomy" id="110450"/>
    <lineage>
        <taxon>Eukaryota</taxon>
        <taxon>Viridiplantae</taxon>
        <taxon>Streptophyta</taxon>
        <taxon>Embryophyta</taxon>
        <taxon>Tracheophyta</taxon>
        <taxon>Spermatophyta</taxon>
        <taxon>Magnoliopsida</taxon>
        <taxon>Liliopsida</taxon>
        <taxon>Poales</taxon>
        <taxon>Poaceae</taxon>
        <taxon>BOP clade</taxon>
        <taxon>Oryzoideae</taxon>
        <taxon>Oryzeae</taxon>
        <taxon>Oryzinae</taxon>
        <taxon>Oryza</taxon>
        <taxon>Oryza meyeriana</taxon>
    </lineage>
</organism>
<dbReference type="AlphaFoldDB" id="A0A6G1EZ59"/>
<dbReference type="Proteomes" id="UP000479710">
    <property type="component" value="Unassembled WGS sequence"/>
</dbReference>
<gene>
    <name evidence="1" type="ORF">E2562_026733</name>
</gene>
<dbReference type="EMBL" id="SPHZ02000002">
    <property type="protein sequence ID" value="KAF0929924.1"/>
    <property type="molecule type" value="Genomic_DNA"/>
</dbReference>
<reference evidence="1 2" key="1">
    <citation type="submission" date="2019-11" db="EMBL/GenBank/DDBJ databases">
        <title>Whole genome sequence of Oryza granulata.</title>
        <authorList>
            <person name="Li W."/>
        </authorList>
    </citation>
    <scope>NUCLEOTIDE SEQUENCE [LARGE SCALE GENOMIC DNA]</scope>
    <source>
        <strain evidence="2">cv. Menghai</strain>
        <tissue evidence="1">Leaf</tissue>
    </source>
</reference>
<name>A0A6G1EZ59_9ORYZ</name>
<protein>
    <submittedName>
        <fullName evidence="1">Uncharacterized protein</fullName>
    </submittedName>
</protein>
<keyword evidence="2" id="KW-1185">Reference proteome</keyword>
<evidence type="ECO:0000313" key="1">
    <source>
        <dbReference type="EMBL" id="KAF0929924.1"/>
    </source>
</evidence>
<accession>A0A6G1EZ59</accession>
<sequence>MDPVGRMWGKAMTGSVPFEREHERGRHEIGGVVAMVVASRRWETNLTNGNEPTCQPRDGAARLV</sequence>
<evidence type="ECO:0000313" key="2">
    <source>
        <dbReference type="Proteomes" id="UP000479710"/>
    </source>
</evidence>